<dbReference type="AlphaFoldDB" id="A0A974PJM6"/>
<protein>
    <submittedName>
        <fullName evidence="1">Uncharacterized protein</fullName>
    </submittedName>
</protein>
<evidence type="ECO:0000313" key="2">
    <source>
        <dbReference type="Proteomes" id="UP000596427"/>
    </source>
</evidence>
<name>A0A974PJM6_9HYPH</name>
<dbReference type="EMBL" id="CP063362">
    <property type="protein sequence ID" value="QRG04832.1"/>
    <property type="molecule type" value="Genomic_DNA"/>
</dbReference>
<evidence type="ECO:0000313" key="1">
    <source>
        <dbReference type="EMBL" id="QRG04832.1"/>
    </source>
</evidence>
<dbReference type="Proteomes" id="UP000596427">
    <property type="component" value="Chromosome"/>
</dbReference>
<sequence length="97" mass="10224">MKARLLTRGLDGLAVRLATRVLPAAEAAAAAQAAADLAAEIRAETGAPAVVAGTPARPVVEVTQPGFADRIRGRFDQPGDPVLDRIRIAFSRRRRPS</sequence>
<reference evidence="1 2" key="1">
    <citation type="submission" date="2020-10" db="EMBL/GenBank/DDBJ databases">
        <title>Degradation of 1,4-Dioxane by Xanthobacter sp. YN2, via a Novel Group-2 Soluble Di-Iron Monooxygenase.</title>
        <authorList>
            <person name="Ma F."/>
            <person name="Wang Y."/>
            <person name="Yang J."/>
            <person name="Guo H."/>
            <person name="Su D."/>
            <person name="Yu L."/>
        </authorList>
    </citation>
    <scope>NUCLEOTIDE SEQUENCE [LARGE SCALE GENOMIC DNA]</scope>
    <source>
        <strain evidence="1 2">YN2</strain>
    </source>
</reference>
<dbReference type="RefSeq" id="WP_203191709.1">
    <property type="nucleotide sequence ID" value="NZ_CP063362.1"/>
</dbReference>
<dbReference type="KEGG" id="xdi:EZH22_16915"/>
<gene>
    <name evidence="1" type="ORF">EZH22_16915</name>
</gene>
<keyword evidence="2" id="KW-1185">Reference proteome</keyword>
<organism evidence="1 2">
    <name type="scientific">Xanthobacter dioxanivorans</name>
    <dbReference type="NCBI Taxonomy" id="2528964"/>
    <lineage>
        <taxon>Bacteria</taxon>
        <taxon>Pseudomonadati</taxon>
        <taxon>Pseudomonadota</taxon>
        <taxon>Alphaproteobacteria</taxon>
        <taxon>Hyphomicrobiales</taxon>
        <taxon>Xanthobacteraceae</taxon>
        <taxon>Xanthobacter</taxon>
    </lineage>
</organism>
<proteinExistence type="predicted"/>
<accession>A0A974PJM6</accession>